<evidence type="ECO:0000256" key="2">
    <source>
        <dbReference type="ARBA" id="ARBA00022679"/>
    </source>
</evidence>
<dbReference type="EMBL" id="JACHVA010000016">
    <property type="protein sequence ID" value="MBC2600373.1"/>
    <property type="molecule type" value="Genomic_DNA"/>
</dbReference>
<dbReference type="SUPFAM" id="SSF110738">
    <property type="entry name" value="Glycerate kinase I"/>
    <property type="match status" value="1"/>
</dbReference>
<evidence type="ECO:0000313" key="5">
    <source>
        <dbReference type="EMBL" id="MBC2600373.1"/>
    </source>
</evidence>
<dbReference type="AlphaFoldDB" id="A0A7X1AWJ8"/>
<evidence type="ECO:0000256" key="3">
    <source>
        <dbReference type="ARBA" id="ARBA00022777"/>
    </source>
</evidence>
<name>A0A7X1AWJ8_9BACT</name>
<dbReference type="PANTHER" id="PTHR21599:SF0">
    <property type="entry name" value="GLYCERATE KINASE"/>
    <property type="match status" value="1"/>
</dbReference>
<dbReference type="PIRSF" id="PIRSF006078">
    <property type="entry name" value="GlxK"/>
    <property type="match status" value="1"/>
</dbReference>
<evidence type="ECO:0000256" key="4">
    <source>
        <dbReference type="PIRNR" id="PIRNR006078"/>
    </source>
</evidence>
<reference evidence="5 6" key="1">
    <citation type="submission" date="2020-07" db="EMBL/GenBank/DDBJ databases">
        <authorList>
            <person name="Feng X."/>
        </authorList>
    </citation>
    <scope>NUCLEOTIDE SEQUENCE [LARGE SCALE GENOMIC DNA]</scope>
    <source>
        <strain evidence="5 6">JCM14086</strain>
    </source>
</reference>
<dbReference type="InterPro" id="IPR036129">
    <property type="entry name" value="Glycerate_kinase_sf"/>
</dbReference>
<evidence type="ECO:0000256" key="1">
    <source>
        <dbReference type="ARBA" id="ARBA00006284"/>
    </source>
</evidence>
<dbReference type="PANTHER" id="PTHR21599">
    <property type="entry name" value="GLYCERATE KINASE"/>
    <property type="match status" value="1"/>
</dbReference>
<dbReference type="InterPro" id="IPR004381">
    <property type="entry name" value="Glycerate_kinase"/>
</dbReference>
<dbReference type="InterPro" id="IPR018193">
    <property type="entry name" value="Glyc_kinase_flavodox-like_fold"/>
</dbReference>
<dbReference type="Gene3D" id="3.40.50.10350">
    <property type="entry name" value="Glycerate kinase, domain 1"/>
    <property type="match status" value="1"/>
</dbReference>
<dbReference type="Pfam" id="PF02595">
    <property type="entry name" value="Gly_kinase"/>
    <property type="match status" value="1"/>
</dbReference>
<keyword evidence="2 4" id="KW-0808">Transferase</keyword>
<dbReference type="GO" id="GO:0008887">
    <property type="term" value="F:glycerate kinase activity"/>
    <property type="evidence" value="ECO:0007669"/>
    <property type="project" value="UniProtKB-UniRule"/>
</dbReference>
<comment type="caution">
    <text evidence="5">The sequence shown here is derived from an EMBL/GenBank/DDBJ whole genome shotgun (WGS) entry which is preliminary data.</text>
</comment>
<evidence type="ECO:0000313" key="6">
    <source>
        <dbReference type="Proteomes" id="UP000525652"/>
    </source>
</evidence>
<dbReference type="NCBIfam" id="TIGR00045">
    <property type="entry name" value="glycerate kinase"/>
    <property type="match status" value="1"/>
</dbReference>
<accession>A0A7X1AWJ8</accession>
<organism evidence="5 6">
    <name type="scientific">Puniceicoccus vermicola</name>
    <dbReference type="NCBI Taxonomy" id="388746"/>
    <lineage>
        <taxon>Bacteria</taxon>
        <taxon>Pseudomonadati</taxon>
        <taxon>Verrucomicrobiota</taxon>
        <taxon>Opitutia</taxon>
        <taxon>Puniceicoccales</taxon>
        <taxon>Puniceicoccaceae</taxon>
        <taxon>Puniceicoccus</taxon>
    </lineage>
</organism>
<proteinExistence type="inferred from homology"/>
<comment type="similarity">
    <text evidence="1 4">Belongs to the glycerate kinase type-1 family.</text>
</comment>
<keyword evidence="6" id="KW-1185">Reference proteome</keyword>
<dbReference type="GO" id="GO:0031388">
    <property type="term" value="P:organic acid phosphorylation"/>
    <property type="evidence" value="ECO:0007669"/>
    <property type="project" value="UniProtKB-UniRule"/>
</dbReference>
<dbReference type="Gene3D" id="3.90.1510.10">
    <property type="entry name" value="Glycerate kinase, domain 2"/>
    <property type="match status" value="1"/>
</dbReference>
<dbReference type="InterPro" id="IPR018197">
    <property type="entry name" value="Glycerate_kinase_RE-like"/>
</dbReference>
<dbReference type="Proteomes" id="UP000525652">
    <property type="component" value="Unassembled WGS sequence"/>
</dbReference>
<gene>
    <name evidence="5" type="ORF">H5P30_01110</name>
</gene>
<keyword evidence="3 4" id="KW-0418">Kinase</keyword>
<protein>
    <submittedName>
        <fullName evidence="5">Glycerate kinase</fullName>
    </submittedName>
</protein>
<sequence>MNILLAFDKFKGALTAGEACRIAADAVQSECPEISISEAPLTDGGEGFCPILTEARNGALEEYAVADPLGRPLRAPIGWVDAEELPLEARARIGCVEGQRVAIIEMASASGLPILSMEERDPWKTTSRGTGELIQKAVEEGADLILLGVGGSATNDCGVGVLEALGVRFLDAEGQALVDLRPDRFDLVESVEYEAAEPLPPIVIASDVQSPLLGESGATRVFGPQKGLNDVEKMEAVFERMAVLIASASPFDESSASPDASKPGMGAAGGISFGLSALAEVRVEPGFALVSDWMELAEKLAAADWVVTGEGRLDQGSLSGKGPVALLRDAVKQGAKVAAFAGAIEEGVPESLAGELGECTCIALSRPEWSLEESLSRTEERLAEEVSGWAAERKSRGW</sequence>
<dbReference type="RefSeq" id="WP_185691123.1">
    <property type="nucleotide sequence ID" value="NZ_JACHVA010000016.1"/>
</dbReference>